<gene>
    <name evidence="1" type="ORF">SDC9_205824</name>
</gene>
<name>A0A645JEU6_9ZZZZ</name>
<comment type="caution">
    <text evidence="1">The sequence shown here is derived from an EMBL/GenBank/DDBJ whole genome shotgun (WGS) entry which is preliminary data.</text>
</comment>
<dbReference type="EMBL" id="VSSQ01130480">
    <property type="protein sequence ID" value="MPN58123.1"/>
    <property type="molecule type" value="Genomic_DNA"/>
</dbReference>
<evidence type="ECO:0000313" key="1">
    <source>
        <dbReference type="EMBL" id="MPN58123.1"/>
    </source>
</evidence>
<protein>
    <submittedName>
        <fullName evidence="1">Uncharacterized protein</fullName>
    </submittedName>
</protein>
<sequence>MESYTKGEQLYNFRKYFGPEKRDILMIWRNNDNIRFWGAAAREPVIEGKSITKFYCQHYGKSLSIQHWEETCNFYSKYFSAKYKDKWEKRKGKAIHLLSDFGCKLYNWDEVKKHSIDIENVEK</sequence>
<reference evidence="1" key="1">
    <citation type="submission" date="2019-08" db="EMBL/GenBank/DDBJ databases">
        <authorList>
            <person name="Kucharzyk K."/>
            <person name="Murdoch R.W."/>
            <person name="Higgins S."/>
            <person name="Loffler F."/>
        </authorList>
    </citation>
    <scope>NUCLEOTIDE SEQUENCE</scope>
</reference>
<dbReference type="AlphaFoldDB" id="A0A645JEU6"/>
<accession>A0A645JEU6</accession>
<proteinExistence type="predicted"/>
<organism evidence="1">
    <name type="scientific">bioreactor metagenome</name>
    <dbReference type="NCBI Taxonomy" id="1076179"/>
    <lineage>
        <taxon>unclassified sequences</taxon>
        <taxon>metagenomes</taxon>
        <taxon>ecological metagenomes</taxon>
    </lineage>
</organism>